<dbReference type="AlphaFoldDB" id="A0A167PFD1"/>
<name>A0A167PFD1_PHYB8</name>
<dbReference type="VEuPathDB" id="FungiDB:PHYBLDRAFT_60930"/>
<dbReference type="GeneID" id="29001627"/>
<dbReference type="EMBL" id="KV440974">
    <property type="protein sequence ID" value="OAD77804.1"/>
    <property type="molecule type" value="Genomic_DNA"/>
</dbReference>
<evidence type="ECO:0008006" key="3">
    <source>
        <dbReference type="Google" id="ProtNLM"/>
    </source>
</evidence>
<evidence type="ECO:0000313" key="2">
    <source>
        <dbReference type="Proteomes" id="UP000077315"/>
    </source>
</evidence>
<dbReference type="OrthoDB" id="2287509at2759"/>
<organism evidence="1 2">
    <name type="scientific">Phycomyces blakesleeanus (strain ATCC 8743b / DSM 1359 / FGSC 10004 / NBRC 33097 / NRRL 1555)</name>
    <dbReference type="NCBI Taxonomy" id="763407"/>
    <lineage>
        <taxon>Eukaryota</taxon>
        <taxon>Fungi</taxon>
        <taxon>Fungi incertae sedis</taxon>
        <taxon>Mucoromycota</taxon>
        <taxon>Mucoromycotina</taxon>
        <taxon>Mucoromycetes</taxon>
        <taxon>Mucorales</taxon>
        <taxon>Phycomycetaceae</taxon>
        <taxon>Phycomyces</taxon>
    </lineage>
</organism>
<reference evidence="2" key="1">
    <citation type="submission" date="2015-06" db="EMBL/GenBank/DDBJ databases">
        <title>Expansion of signal transduction pathways in fungi by whole-genome duplication.</title>
        <authorList>
            <consortium name="DOE Joint Genome Institute"/>
            <person name="Corrochano L.M."/>
            <person name="Kuo A."/>
            <person name="Marcet-Houben M."/>
            <person name="Polaino S."/>
            <person name="Salamov A."/>
            <person name="Villalobos J.M."/>
            <person name="Alvarez M.I."/>
            <person name="Avalos J."/>
            <person name="Benito E.P."/>
            <person name="Benoit I."/>
            <person name="Burger G."/>
            <person name="Camino L.P."/>
            <person name="Canovas D."/>
            <person name="Cerda-Olmedo E."/>
            <person name="Cheng J.-F."/>
            <person name="Dominguez A."/>
            <person name="Elias M."/>
            <person name="Eslava A.P."/>
            <person name="Glaser F."/>
            <person name="Grimwood J."/>
            <person name="Gutierrez G."/>
            <person name="Heitman J."/>
            <person name="Henrissat B."/>
            <person name="Iturriaga E.A."/>
            <person name="Lang B.F."/>
            <person name="Lavin J.L."/>
            <person name="Lee S."/>
            <person name="Li W."/>
            <person name="Lindquist E."/>
            <person name="Lopez-Garcia S."/>
            <person name="Luque E.M."/>
            <person name="Marcos A.T."/>
            <person name="Martin J."/>
            <person name="McCluskey K."/>
            <person name="Medina H.R."/>
            <person name="Miralles-Duran A."/>
            <person name="Miyazaki A."/>
            <person name="Munoz-Torres E."/>
            <person name="Oguiza J.A."/>
            <person name="Ohm R."/>
            <person name="Olmedo M."/>
            <person name="Orejas M."/>
            <person name="Ortiz-Castellanos L."/>
            <person name="Pisabarro A.G."/>
            <person name="Rodriguez-Romero J."/>
            <person name="Ruiz-Herrera J."/>
            <person name="Ruiz-Vazquez R."/>
            <person name="Sanz C."/>
            <person name="Schackwitz W."/>
            <person name="Schmutz J."/>
            <person name="Shahriari M."/>
            <person name="Shelest E."/>
            <person name="Silva-Franco F."/>
            <person name="Soanes D."/>
            <person name="Syed K."/>
            <person name="Tagua V.G."/>
            <person name="Talbot N.J."/>
            <person name="Thon M."/>
            <person name="De vries R.P."/>
            <person name="Wiebenga A."/>
            <person name="Yadav J.S."/>
            <person name="Braun E.L."/>
            <person name="Baker S."/>
            <person name="Garre V."/>
            <person name="Horwitz B."/>
            <person name="Torres-Martinez S."/>
            <person name="Idnurm A."/>
            <person name="Herrera-Estrella A."/>
            <person name="Gabaldon T."/>
            <person name="Grigoriev I.V."/>
        </authorList>
    </citation>
    <scope>NUCLEOTIDE SEQUENCE [LARGE SCALE GENOMIC DNA]</scope>
    <source>
        <strain evidence="2">NRRL 1555(-)</strain>
    </source>
</reference>
<evidence type="ECO:0000313" key="1">
    <source>
        <dbReference type="EMBL" id="OAD77804.1"/>
    </source>
</evidence>
<dbReference type="InParanoid" id="A0A167PFD1"/>
<dbReference type="RefSeq" id="XP_018295844.1">
    <property type="nucleotide sequence ID" value="XM_018440721.1"/>
</dbReference>
<accession>A0A167PFD1</accession>
<gene>
    <name evidence="1" type="ORF">PHYBLDRAFT_60930</name>
</gene>
<proteinExistence type="predicted"/>
<dbReference type="STRING" id="763407.A0A167PFD1"/>
<dbReference type="Proteomes" id="UP000077315">
    <property type="component" value="Unassembled WGS sequence"/>
</dbReference>
<protein>
    <recommendedName>
        <fullName evidence="3">Homeodomain-like DNA binding domain-containing transcription factor</fullName>
    </recommendedName>
</protein>
<keyword evidence="2" id="KW-1185">Reference proteome</keyword>
<sequence>MENKSTSNKKIERRSSEYSSNYNTELTKLVLVTNDFTAELISSNTNINTAAQFLEFDRMEINRDYQARQEINEKCLVELSEFAASTLNTSRYDIASVYKVIHPTKSPIVSHQLLVQFFLAKIRLTVRLPNHCKEIYDTIQSVNHVESWCPTSLLTLDRLQQKIILLLEVATMWRPRSNLGNLQFQDVHSMVDEKNHLRLRGVPLIARQPKEVCAKISKLGIFADSQACLKSKDMRRHLPEDHRPFLESILGEQSSGRSTYPTTIENWIKKMMIFGLHSLRSASSTKAIIEEASVQEVKLHANWSLNSSTLERYYFRLVYQCACERDIAEKFLGKVTKNKSTSKVGVEPTVLALGTIHNGNIGETKTEDVVPTCPNSNWKKFLNSFF</sequence>